<dbReference type="AlphaFoldDB" id="A0A4Q2KDS7"/>
<evidence type="ECO:0000313" key="4">
    <source>
        <dbReference type="Proteomes" id="UP000291269"/>
    </source>
</evidence>
<dbReference type="Pfam" id="PF13421">
    <property type="entry name" value="Band_7_1"/>
    <property type="match status" value="1"/>
</dbReference>
<dbReference type="OrthoDB" id="9788304at2"/>
<evidence type="ECO:0000259" key="1">
    <source>
        <dbReference type="Pfam" id="PF12773"/>
    </source>
</evidence>
<dbReference type="SUPFAM" id="SSF117892">
    <property type="entry name" value="Band 7/SPFH domain"/>
    <property type="match status" value="1"/>
</dbReference>
<feature type="domain" description="SPFH" evidence="2">
    <location>
        <begin position="18"/>
        <end position="227"/>
    </location>
</feature>
<dbReference type="Proteomes" id="UP000291269">
    <property type="component" value="Unassembled WGS sequence"/>
</dbReference>
<dbReference type="CDD" id="cd03408">
    <property type="entry name" value="SPFH_like_u1"/>
    <property type="match status" value="1"/>
</dbReference>
<dbReference type="PANTHER" id="PTHR37826:SF2">
    <property type="entry name" value="ZINC-RIBBON DOMAIN-CONTAINING PROTEIN"/>
    <property type="match status" value="1"/>
</dbReference>
<dbReference type="InterPro" id="IPR036013">
    <property type="entry name" value="Band_7/SPFH_dom_sf"/>
</dbReference>
<name>A0A4Q2KDS7_9FIRM</name>
<protein>
    <submittedName>
        <fullName evidence="3">Zinc-ribbon domain-containing protein</fullName>
    </submittedName>
</protein>
<dbReference type="EMBL" id="SDOZ01000002">
    <property type="protein sequence ID" value="RXZ62147.1"/>
    <property type="molecule type" value="Genomic_DNA"/>
</dbReference>
<dbReference type="InterPro" id="IPR033880">
    <property type="entry name" value="SPFH_YdjI"/>
</dbReference>
<dbReference type="InterPro" id="IPR025874">
    <property type="entry name" value="DZR"/>
</dbReference>
<evidence type="ECO:0000259" key="2">
    <source>
        <dbReference type="Pfam" id="PF13421"/>
    </source>
</evidence>
<accession>A0A4Q2KDS7</accession>
<sequence>MAILKVIEWTDNSPDVIVHKVDMAGNVIKRGSALTVRDSQVAIFCDKGRMADVFLPGFYKLDTDSLPFITKLLSWKYGFETPYKSDVYFVNTRQFTNMKWGTANPIIIRDADYGAVRVRGFGTYSFRVKDAFVFMNELSGTHSSFRTQDITDYIRSMLVMGISDAVGECGIPVLDMAGNLMELSAIVKKTLSGRFEGLGLELCAFNFESLSMPQELEKALDETTKLGMMRRNMDVYTQMAQADALKEAAKNPGMAGTAMGAGLGWGMGMNMGKMFGNAPAAPVQSEPAAQSAGRKCSECGAALAANAKFCPECGTRVLTACPKCGAKLPATGKFCPECGEKIR</sequence>
<gene>
    <name evidence="3" type="ORF">ESZ91_07075</name>
</gene>
<dbReference type="PANTHER" id="PTHR37826">
    <property type="entry name" value="FLOTILLIN BAND_7_5 DOMAIN PROTEIN"/>
    <property type="match status" value="1"/>
</dbReference>
<dbReference type="RefSeq" id="WP_129225557.1">
    <property type="nucleotide sequence ID" value="NZ_SDOZ01000002.1"/>
</dbReference>
<comment type="caution">
    <text evidence="3">The sequence shown here is derived from an EMBL/GenBank/DDBJ whole genome shotgun (WGS) entry which is preliminary data.</text>
</comment>
<proteinExistence type="predicted"/>
<feature type="domain" description="DZANK-type" evidence="1">
    <location>
        <begin position="296"/>
        <end position="339"/>
    </location>
</feature>
<dbReference type="Pfam" id="PF12773">
    <property type="entry name" value="DZR"/>
    <property type="match status" value="1"/>
</dbReference>
<keyword evidence="4" id="KW-1185">Reference proteome</keyword>
<reference evidence="3 4" key="1">
    <citation type="journal article" date="2019" name="Gut">
        <title>Antibiotics-induced monodominance of a novel gut bacterial order.</title>
        <authorList>
            <person name="Hildebrand F."/>
            <person name="Moitinho-Silva L."/>
            <person name="Blasche S."/>
            <person name="Jahn M.T."/>
            <person name="Gossmann T.I."/>
            <person name="Heuerta-Cepas J."/>
            <person name="Hercog R."/>
            <person name="Luetge M."/>
            <person name="Bahram M."/>
            <person name="Pryszlak A."/>
            <person name="Alves R.J."/>
            <person name="Waszak S.M."/>
            <person name="Zhu A."/>
            <person name="Ye L."/>
            <person name="Costea P.I."/>
            <person name="Aalvink S."/>
            <person name="Belzer C."/>
            <person name="Forslund S.K."/>
            <person name="Sunagawa S."/>
            <person name="Hentschel U."/>
            <person name="Merten C."/>
            <person name="Patil K.R."/>
            <person name="Benes V."/>
            <person name="Bork P."/>
        </authorList>
    </citation>
    <scope>NUCLEOTIDE SEQUENCE [LARGE SCALE GENOMIC DNA]</scope>
    <source>
        <strain evidence="3 4">HDS1380</strain>
    </source>
</reference>
<evidence type="ECO:0000313" key="3">
    <source>
        <dbReference type="EMBL" id="RXZ62147.1"/>
    </source>
</evidence>
<organism evidence="3 4">
    <name type="scientific">Candidatus Borkfalkia ceftriaxoniphila</name>
    <dbReference type="NCBI Taxonomy" id="2508949"/>
    <lineage>
        <taxon>Bacteria</taxon>
        <taxon>Bacillati</taxon>
        <taxon>Bacillota</taxon>
        <taxon>Clostridia</taxon>
        <taxon>Christensenellales</taxon>
        <taxon>Christensenellaceae</taxon>
        <taxon>Candidatus Borkfalkia</taxon>
    </lineage>
</organism>